<comment type="caution">
    <text evidence="5">The sequence shown here is derived from an EMBL/GenBank/DDBJ whole genome shotgun (WGS) entry which is preliminary data.</text>
</comment>
<comment type="pathway">
    <text evidence="1">Mycotoxin biosynthesis.</text>
</comment>
<keyword evidence="4" id="KW-0472">Membrane</keyword>
<name>A0ABR4PA05_9HELO</name>
<dbReference type="Proteomes" id="UP001629113">
    <property type="component" value="Unassembled WGS sequence"/>
</dbReference>
<organism evidence="5 6">
    <name type="scientific">Phlyctema vagabunda</name>
    <dbReference type="NCBI Taxonomy" id="108571"/>
    <lineage>
        <taxon>Eukaryota</taxon>
        <taxon>Fungi</taxon>
        <taxon>Dikarya</taxon>
        <taxon>Ascomycota</taxon>
        <taxon>Pezizomycotina</taxon>
        <taxon>Leotiomycetes</taxon>
        <taxon>Helotiales</taxon>
        <taxon>Dermateaceae</taxon>
        <taxon>Phlyctema</taxon>
    </lineage>
</organism>
<evidence type="ECO:0000313" key="5">
    <source>
        <dbReference type="EMBL" id="KAL3420087.1"/>
    </source>
</evidence>
<evidence type="ECO:0008006" key="7">
    <source>
        <dbReference type="Google" id="ProtNLM"/>
    </source>
</evidence>
<reference evidence="5 6" key="1">
    <citation type="submission" date="2024-06" db="EMBL/GenBank/DDBJ databases">
        <title>Complete genome of Phlyctema vagabunda strain 19-DSS-EL-015.</title>
        <authorList>
            <person name="Fiorenzani C."/>
        </authorList>
    </citation>
    <scope>NUCLEOTIDE SEQUENCE [LARGE SCALE GENOMIC DNA]</scope>
    <source>
        <strain evidence="5 6">19-DSS-EL-015</strain>
    </source>
</reference>
<proteinExistence type="inferred from homology"/>
<dbReference type="InterPro" id="IPR021765">
    <property type="entry name" value="UstYa-like"/>
</dbReference>
<dbReference type="PANTHER" id="PTHR33365">
    <property type="entry name" value="YALI0B05434P"/>
    <property type="match status" value="1"/>
</dbReference>
<feature type="transmembrane region" description="Helical" evidence="4">
    <location>
        <begin position="43"/>
        <end position="64"/>
    </location>
</feature>
<dbReference type="Pfam" id="PF11807">
    <property type="entry name" value="UstYa"/>
    <property type="match status" value="1"/>
</dbReference>
<evidence type="ECO:0000256" key="4">
    <source>
        <dbReference type="SAM" id="Phobius"/>
    </source>
</evidence>
<keyword evidence="4" id="KW-0812">Transmembrane</keyword>
<gene>
    <name evidence="5" type="ORF">PVAG01_08586</name>
</gene>
<evidence type="ECO:0000313" key="6">
    <source>
        <dbReference type="Proteomes" id="UP001629113"/>
    </source>
</evidence>
<comment type="similarity">
    <text evidence="2">Belongs to the ustYa family.</text>
</comment>
<keyword evidence="4" id="KW-1133">Transmembrane helix</keyword>
<dbReference type="PANTHER" id="PTHR33365:SF4">
    <property type="entry name" value="CYCLOCHLOROTINE BIOSYNTHESIS PROTEIN O"/>
    <property type="match status" value="1"/>
</dbReference>
<evidence type="ECO:0000256" key="1">
    <source>
        <dbReference type="ARBA" id="ARBA00004685"/>
    </source>
</evidence>
<accession>A0ABR4PA05</accession>
<evidence type="ECO:0000256" key="2">
    <source>
        <dbReference type="ARBA" id="ARBA00035112"/>
    </source>
</evidence>
<dbReference type="EMBL" id="JBFCZG010000007">
    <property type="protein sequence ID" value="KAL3420087.1"/>
    <property type="molecule type" value="Genomic_DNA"/>
</dbReference>
<feature type="region of interest" description="Disordered" evidence="3">
    <location>
        <begin position="1"/>
        <end position="26"/>
    </location>
</feature>
<evidence type="ECO:0000256" key="3">
    <source>
        <dbReference type="SAM" id="MobiDB-lite"/>
    </source>
</evidence>
<sequence>MKKNSMDDSPESPSRTSQDESSEEDAAFLQRERATRIIRRHRTWTYIFGTGNILFFVLNVALFLNFRAWLRKDATKSVLDTRFDGLTISSSHWTAPAIKYELHGFDDEYQQHLSPYRGEKRPELDRAWQDLVRGTNIRVPAPGFAPATDGGSWERKIVDLHDNVGGLMGMPAYVHNLHCLKVIRQYVQPEAYPEIAERYKPPPGKLMSTHIDHCIDELRQSELCHADMTIFMFEWQEEFELPQSHNGTQHICADRDRLDGWIKNHEVRPQNGMIVNPWTGQEPYREGELRDGMKVLNADEAENGKNHE</sequence>
<protein>
    <recommendedName>
        <fullName evidence="7">Tat pathway signal sequence</fullName>
    </recommendedName>
</protein>
<keyword evidence="6" id="KW-1185">Reference proteome</keyword>